<dbReference type="InterPro" id="IPR036291">
    <property type="entry name" value="NAD(P)-bd_dom_sf"/>
</dbReference>
<keyword evidence="4" id="KW-1185">Reference proteome</keyword>
<feature type="domain" description="Ketopantoate reductase N-terminal" evidence="1">
    <location>
        <begin position="8"/>
        <end position="144"/>
    </location>
</feature>
<dbReference type="SUPFAM" id="SSF48179">
    <property type="entry name" value="6-phosphogluconate dehydrogenase C-terminal domain-like"/>
    <property type="match status" value="1"/>
</dbReference>
<organism evidence="3 4">
    <name type="scientific">Pseudonocardia alaniniphila</name>
    <dbReference type="NCBI Taxonomy" id="75291"/>
    <lineage>
        <taxon>Bacteria</taxon>
        <taxon>Bacillati</taxon>
        <taxon>Actinomycetota</taxon>
        <taxon>Actinomycetes</taxon>
        <taxon>Pseudonocardiales</taxon>
        <taxon>Pseudonocardiaceae</taxon>
        <taxon>Pseudonocardia</taxon>
    </lineage>
</organism>
<dbReference type="PANTHER" id="PTHR21708:SF26">
    <property type="entry name" value="2-DEHYDROPANTOATE 2-REDUCTASE"/>
    <property type="match status" value="1"/>
</dbReference>
<dbReference type="Gene3D" id="3.40.50.720">
    <property type="entry name" value="NAD(P)-binding Rossmann-like Domain"/>
    <property type="match status" value="1"/>
</dbReference>
<name>A0ABS9TL79_9PSEU</name>
<evidence type="ECO:0000313" key="4">
    <source>
        <dbReference type="Proteomes" id="UP001299970"/>
    </source>
</evidence>
<dbReference type="InterPro" id="IPR008927">
    <property type="entry name" value="6-PGluconate_DH-like_C_sf"/>
</dbReference>
<dbReference type="Pfam" id="PF08546">
    <property type="entry name" value="ApbA_C"/>
    <property type="match status" value="1"/>
</dbReference>
<evidence type="ECO:0000313" key="3">
    <source>
        <dbReference type="EMBL" id="MCH6169286.1"/>
    </source>
</evidence>
<accession>A0ABS9TL79</accession>
<proteinExistence type="predicted"/>
<dbReference type="InterPro" id="IPR013328">
    <property type="entry name" value="6PGD_dom2"/>
</dbReference>
<protein>
    <recommendedName>
        <fullName evidence="5">2-dehydropantoate 2-reductase</fullName>
    </recommendedName>
</protein>
<feature type="domain" description="Ketopantoate reductase C-terminal" evidence="2">
    <location>
        <begin position="184"/>
        <end position="277"/>
    </location>
</feature>
<evidence type="ECO:0000259" key="2">
    <source>
        <dbReference type="Pfam" id="PF08546"/>
    </source>
</evidence>
<reference evidence="3 4" key="1">
    <citation type="submission" date="2022-03" db="EMBL/GenBank/DDBJ databases">
        <title>Pseudonocardia alaer sp. nov., a novel actinomycete isolated from reed forest soil.</title>
        <authorList>
            <person name="Wang L."/>
        </authorList>
    </citation>
    <scope>NUCLEOTIDE SEQUENCE [LARGE SCALE GENOMIC DNA]</scope>
    <source>
        <strain evidence="3 4">Y-16303</strain>
    </source>
</reference>
<gene>
    <name evidence="3" type="ORF">MMF94_26615</name>
</gene>
<dbReference type="RefSeq" id="WP_241039930.1">
    <property type="nucleotide sequence ID" value="NZ_BAAAJF010000021.1"/>
</dbReference>
<dbReference type="Gene3D" id="1.10.1040.10">
    <property type="entry name" value="N-(1-d-carboxylethyl)-l-norvaline Dehydrogenase, domain 2"/>
    <property type="match status" value="1"/>
</dbReference>
<dbReference type="SUPFAM" id="SSF51735">
    <property type="entry name" value="NAD(P)-binding Rossmann-fold domains"/>
    <property type="match status" value="1"/>
</dbReference>
<dbReference type="InterPro" id="IPR013332">
    <property type="entry name" value="KPR_N"/>
</dbReference>
<dbReference type="PANTHER" id="PTHR21708">
    <property type="entry name" value="PROBABLE 2-DEHYDROPANTOATE 2-REDUCTASE"/>
    <property type="match status" value="1"/>
</dbReference>
<dbReference type="InterPro" id="IPR051402">
    <property type="entry name" value="KPR-Related"/>
</dbReference>
<comment type="caution">
    <text evidence="3">The sequence shown here is derived from an EMBL/GenBank/DDBJ whole genome shotgun (WGS) entry which is preliminary data.</text>
</comment>
<dbReference type="EMBL" id="JAKXMK010000024">
    <property type="protein sequence ID" value="MCH6169286.1"/>
    <property type="molecule type" value="Genomic_DNA"/>
</dbReference>
<dbReference type="InterPro" id="IPR013752">
    <property type="entry name" value="KPA_reductase"/>
</dbReference>
<evidence type="ECO:0000259" key="1">
    <source>
        <dbReference type="Pfam" id="PF02558"/>
    </source>
</evidence>
<sequence length="300" mass="30553">MTDHPQRIAILGAGAVGGMLGVLLADAGHTVTVLATDRTSTAINSSGLSLRSGRYGDRRVSVPARPWLTEPVDLLFVTVKAPDLLGALARVPPSLVSGATVVPLLNGIDHVPLLRAVFGSAAVTPMTVAVEATRVAPGVIEHLSPFNDYAVAADRPDTGPDAAAVLQKAGLDVDASAPDEATLLWRKLSFLCPLALITTSTREAIGPAREARADVLDALVTETAAAAARGGAHIDPDTVRQRLSSLPATMLSSMLKDAMAGAVLELDAIAGPVLRAAPDGAPVTRSVVAEITGAGAATPS</sequence>
<dbReference type="Proteomes" id="UP001299970">
    <property type="component" value="Unassembled WGS sequence"/>
</dbReference>
<evidence type="ECO:0008006" key="5">
    <source>
        <dbReference type="Google" id="ProtNLM"/>
    </source>
</evidence>
<dbReference type="Pfam" id="PF02558">
    <property type="entry name" value="ApbA"/>
    <property type="match status" value="1"/>
</dbReference>